<evidence type="ECO:0000256" key="1">
    <source>
        <dbReference type="SAM" id="SignalP"/>
    </source>
</evidence>
<dbReference type="Proteomes" id="UP000244248">
    <property type="component" value="Unassembled WGS sequence"/>
</dbReference>
<keyword evidence="1" id="KW-0732">Signal</keyword>
<feature type="signal peptide" evidence="1">
    <location>
        <begin position="1"/>
        <end position="20"/>
    </location>
</feature>
<dbReference type="AlphaFoldDB" id="A0A2T5MJV7"/>
<comment type="caution">
    <text evidence="3">The sequence shown here is derived from an EMBL/GenBank/DDBJ whole genome shotgun (WGS) entry which is preliminary data.</text>
</comment>
<name>A0A2T5MJV7_9GAMM</name>
<gene>
    <name evidence="3" type="ORF">CJD38_01740</name>
</gene>
<accession>A0A2T5MJV7</accession>
<evidence type="ECO:0000259" key="2">
    <source>
        <dbReference type="Pfam" id="PF07007"/>
    </source>
</evidence>
<sequence length="129" mass="14414">MLTRLVVCSLLLLASSSAIAQTQLQLNSEACADYQKADQKLNATYQQILQQHKGDAVFIRKMKKAQRAWLAFRDAELAAIYPAANKQIEYGSTYPMCNCTEQAALVNQRIQQLSAWLNAEEGDTCRGSR</sequence>
<protein>
    <submittedName>
        <fullName evidence="3">DUF1311 domain-containing protein</fullName>
    </submittedName>
</protein>
<evidence type="ECO:0000313" key="3">
    <source>
        <dbReference type="EMBL" id="PTU32860.1"/>
    </source>
</evidence>
<feature type="domain" description="Lysozyme inhibitor LprI-like N-terminal" evidence="2">
    <location>
        <begin position="19"/>
        <end position="113"/>
    </location>
</feature>
<keyword evidence="4" id="KW-1185">Reference proteome</keyword>
<reference evidence="3 4" key="1">
    <citation type="submission" date="2018-04" db="EMBL/GenBank/DDBJ databases">
        <title>Novel species isolated from glacier.</title>
        <authorList>
            <person name="Liu Q."/>
            <person name="Xin Y.-H."/>
        </authorList>
    </citation>
    <scope>NUCLEOTIDE SEQUENCE [LARGE SCALE GENOMIC DNA]</scope>
    <source>
        <strain evidence="3 4">GT1R17</strain>
    </source>
</reference>
<evidence type="ECO:0000313" key="4">
    <source>
        <dbReference type="Proteomes" id="UP000244248"/>
    </source>
</evidence>
<organism evidence="3 4">
    <name type="scientific">Stenotrophobium rhamnosiphilum</name>
    <dbReference type="NCBI Taxonomy" id="2029166"/>
    <lineage>
        <taxon>Bacteria</taxon>
        <taxon>Pseudomonadati</taxon>
        <taxon>Pseudomonadota</taxon>
        <taxon>Gammaproteobacteria</taxon>
        <taxon>Nevskiales</taxon>
        <taxon>Nevskiaceae</taxon>
        <taxon>Stenotrophobium</taxon>
    </lineage>
</organism>
<dbReference type="OrthoDB" id="7340239at2"/>
<dbReference type="EMBL" id="QANS01000001">
    <property type="protein sequence ID" value="PTU32860.1"/>
    <property type="molecule type" value="Genomic_DNA"/>
</dbReference>
<proteinExistence type="predicted"/>
<dbReference type="Pfam" id="PF07007">
    <property type="entry name" value="LprI"/>
    <property type="match status" value="1"/>
</dbReference>
<feature type="chain" id="PRO_5015462744" evidence="1">
    <location>
        <begin position="21"/>
        <end position="129"/>
    </location>
</feature>
<dbReference type="RefSeq" id="WP_107938569.1">
    <property type="nucleotide sequence ID" value="NZ_QANS01000001.1"/>
</dbReference>
<dbReference type="InterPro" id="IPR009739">
    <property type="entry name" value="LprI-like_N"/>
</dbReference>
<dbReference type="Gene3D" id="1.20.1270.180">
    <property type="match status" value="1"/>
</dbReference>